<dbReference type="InterPro" id="IPR018490">
    <property type="entry name" value="cNMP-bd_dom_sf"/>
</dbReference>
<dbReference type="InterPro" id="IPR000595">
    <property type="entry name" value="cNMP-bd_dom"/>
</dbReference>
<dbReference type="OrthoDB" id="752588at2"/>
<dbReference type="AlphaFoldDB" id="H8KRD0"/>
<keyword evidence="3" id="KW-1185">Reference proteome</keyword>
<dbReference type="STRING" id="929556.Solca_2355"/>
<evidence type="ECO:0000313" key="2">
    <source>
        <dbReference type="EMBL" id="AFD07397.1"/>
    </source>
</evidence>
<dbReference type="KEGG" id="scn:Solca_2355"/>
<dbReference type="EMBL" id="CP003349">
    <property type="protein sequence ID" value="AFD07397.1"/>
    <property type="molecule type" value="Genomic_DNA"/>
</dbReference>
<sequence>MALFHLNNYLSNYYPVSVEARNAILKIAEFKECPPKTMLLQEGQVQKYLYYLNKGLARGYYHMADKEITLWICYEPDTLGNSDSFFNQVPSDVGIETIEACQLLIVPREPWHELYDKYPEIERVSRLVSQSNVQKLYRRIKILHYSSPEEKYRYLIENEPQIIQRTPLKFIASYLNITPETLSRIRAKIF</sequence>
<protein>
    <submittedName>
        <fullName evidence="2">cAMP-binding protein</fullName>
    </submittedName>
</protein>
<dbReference type="CDD" id="cd00038">
    <property type="entry name" value="CAP_ED"/>
    <property type="match status" value="1"/>
</dbReference>
<dbReference type="HOGENOM" id="CLU_075053_9_3_10"/>
<accession>H8KRD0</accession>
<name>H8KRD0_SOLCM</name>
<reference evidence="2" key="1">
    <citation type="submission" date="2012-02" db="EMBL/GenBank/DDBJ databases">
        <title>The complete genome of Solitalea canadensis DSM 3403.</title>
        <authorList>
            <consortium name="US DOE Joint Genome Institute (JGI-PGF)"/>
            <person name="Lucas S."/>
            <person name="Copeland A."/>
            <person name="Lapidus A."/>
            <person name="Glavina del Rio T."/>
            <person name="Dalin E."/>
            <person name="Tice H."/>
            <person name="Bruce D."/>
            <person name="Goodwin L."/>
            <person name="Pitluck S."/>
            <person name="Peters L."/>
            <person name="Ovchinnikova G."/>
            <person name="Lu M."/>
            <person name="Kyrpides N."/>
            <person name="Mavromatis K."/>
            <person name="Ivanova N."/>
            <person name="Brettin T."/>
            <person name="Detter J.C."/>
            <person name="Han C."/>
            <person name="Larimer F."/>
            <person name="Land M."/>
            <person name="Hauser L."/>
            <person name="Markowitz V."/>
            <person name="Cheng J.-F."/>
            <person name="Hugenholtz P."/>
            <person name="Woyke T."/>
            <person name="Wu D."/>
            <person name="Spring S."/>
            <person name="Schroeder M."/>
            <person name="Kopitz M."/>
            <person name="Brambilla E."/>
            <person name="Klenk H.-P."/>
            <person name="Eisen J.A."/>
        </authorList>
    </citation>
    <scope>NUCLEOTIDE SEQUENCE</scope>
    <source>
        <strain evidence="2">DSM 3403</strain>
    </source>
</reference>
<gene>
    <name evidence="2" type="ordered locus">Solca_2355</name>
</gene>
<evidence type="ECO:0000313" key="3">
    <source>
        <dbReference type="Proteomes" id="UP000007590"/>
    </source>
</evidence>
<dbReference type="Proteomes" id="UP000007590">
    <property type="component" value="Chromosome"/>
</dbReference>
<proteinExistence type="predicted"/>
<feature type="domain" description="Cyclic nucleotide-binding" evidence="1">
    <location>
        <begin position="31"/>
        <end position="118"/>
    </location>
</feature>
<dbReference type="Pfam" id="PF00027">
    <property type="entry name" value="cNMP_binding"/>
    <property type="match status" value="1"/>
</dbReference>
<dbReference type="eggNOG" id="COG0664">
    <property type="taxonomic scope" value="Bacteria"/>
</dbReference>
<dbReference type="Gene3D" id="2.60.120.10">
    <property type="entry name" value="Jelly Rolls"/>
    <property type="match status" value="1"/>
</dbReference>
<dbReference type="InterPro" id="IPR014710">
    <property type="entry name" value="RmlC-like_jellyroll"/>
</dbReference>
<dbReference type="RefSeq" id="WP_014680624.1">
    <property type="nucleotide sequence ID" value="NC_017770.1"/>
</dbReference>
<evidence type="ECO:0000259" key="1">
    <source>
        <dbReference type="Pfam" id="PF00027"/>
    </source>
</evidence>
<dbReference type="SUPFAM" id="SSF51206">
    <property type="entry name" value="cAMP-binding domain-like"/>
    <property type="match status" value="1"/>
</dbReference>
<organism evidence="2 3">
    <name type="scientific">Solitalea canadensis (strain ATCC 29591 / DSM 3403 / JCM 21819 / LMG 8368 / NBRC 15130 / NCIMB 12057 / USAM 9D)</name>
    <name type="common">Flexibacter canadensis</name>
    <dbReference type="NCBI Taxonomy" id="929556"/>
    <lineage>
        <taxon>Bacteria</taxon>
        <taxon>Pseudomonadati</taxon>
        <taxon>Bacteroidota</taxon>
        <taxon>Sphingobacteriia</taxon>
        <taxon>Sphingobacteriales</taxon>
        <taxon>Sphingobacteriaceae</taxon>
        <taxon>Solitalea</taxon>
    </lineage>
</organism>